<dbReference type="EMBL" id="GBXM01055676">
    <property type="protein sequence ID" value="JAH52901.1"/>
    <property type="molecule type" value="Transcribed_RNA"/>
</dbReference>
<name>A0A0E9TH40_ANGAN</name>
<reference evidence="1" key="2">
    <citation type="journal article" date="2015" name="Fish Shellfish Immunol.">
        <title>Early steps in the European eel (Anguilla anguilla)-Vibrio vulnificus interaction in the gills: Role of the RtxA13 toxin.</title>
        <authorList>
            <person name="Callol A."/>
            <person name="Pajuelo D."/>
            <person name="Ebbesson L."/>
            <person name="Teles M."/>
            <person name="MacKenzie S."/>
            <person name="Amaro C."/>
        </authorList>
    </citation>
    <scope>NUCLEOTIDE SEQUENCE</scope>
</reference>
<proteinExistence type="predicted"/>
<protein>
    <submittedName>
        <fullName evidence="1">Uncharacterized protein</fullName>
    </submittedName>
</protein>
<reference evidence="1" key="1">
    <citation type="submission" date="2014-11" db="EMBL/GenBank/DDBJ databases">
        <authorList>
            <person name="Amaro Gonzalez C."/>
        </authorList>
    </citation>
    <scope>NUCLEOTIDE SEQUENCE</scope>
</reference>
<organism evidence="1">
    <name type="scientific">Anguilla anguilla</name>
    <name type="common">European freshwater eel</name>
    <name type="synonym">Muraena anguilla</name>
    <dbReference type="NCBI Taxonomy" id="7936"/>
    <lineage>
        <taxon>Eukaryota</taxon>
        <taxon>Metazoa</taxon>
        <taxon>Chordata</taxon>
        <taxon>Craniata</taxon>
        <taxon>Vertebrata</taxon>
        <taxon>Euteleostomi</taxon>
        <taxon>Actinopterygii</taxon>
        <taxon>Neopterygii</taxon>
        <taxon>Teleostei</taxon>
        <taxon>Anguilliformes</taxon>
        <taxon>Anguillidae</taxon>
        <taxon>Anguilla</taxon>
    </lineage>
</organism>
<sequence>MDGDFCNDSVLSVLSLLFQTPKQYL</sequence>
<evidence type="ECO:0000313" key="1">
    <source>
        <dbReference type="EMBL" id="JAH52901.1"/>
    </source>
</evidence>
<dbReference type="AlphaFoldDB" id="A0A0E9TH40"/>
<accession>A0A0E9TH40</accession>